<keyword evidence="1" id="KW-0732">Signal</keyword>
<evidence type="ECO:0000313" key="2">
    <source>
        <dbReference type="EMBL" id="TXH83327.1"/>
    </source>
</evidence>
<comment type="caution">
    <text evidence="2">The sequence shown here is derived from an EMBL/GenBank/DDBJ whole genome shotgun (WGS) entry which is preliminary data.</text>
</comment>
<gene>
    <name evidence="2" type="ORF">E6Q80_13695</name>
</gene>
<dbReference type="Pfam" id="PF06191">
    <property type="entry name" value="DUF995"/>
    <property type="match status" value="1"/>
</dbReference>
<dbReference type="EMBL" id="SSFD01000214">
    <property type="protein sequence ID" value="TXH83327.1"/>
    <property type="molecule type" value="Genomic_DNA"/>
</dbReference>
<evidence type="ECO:0000256" key="1">
    <source>
        <dbReference type="SAM" id="SignalP"/>
    </source>
</evidence>
<feature type="signal peptide" evidence="1">
    <location>
        <begin position="1"/>
        <end position="18"/>
    </location>
</feature>
<dbReference type="AlphaFoldDB" id="A0A5C7SHS9"/>
<protein>
    <submittedName>
        <fullName evidence="2">DUF995 domain-containing protein</fullName>
    </submittedName>
</protein>
<proteinExistence type="predicted"/>
<name>A0A5C7SHS9_THASP</name>
<evidence type="ECO:0000313" key="3">
    <source>
        <dbReference type="Proteomes" id="UP000321192"/>
    </source>
</evidence>
<dbReference type="Proteomes" id="UP000321192">
    <property type="component" value="Unassembled WGS sequence"/>
</dbReference>
<dbReference type="PROSITE" id="PS51257">
    <property type="entry name" value="PROKAR_LIPOPROTEIN"/>
    <property type="match status" value="1"/>
</dbReference>
<accession>A0A5C7SHS9</accession>
<sequence>MNRLLACAAAALLLSACASTEKELADKGIKPLDAAKVRTLLSGNTATGTTASGSGFMIYNAPDGTTRGKSGNSSDTGKWDVTADGQHCNHWTSWRGGERRCARLYEADGEIRYFDGGNYAGRFKIEQGNPYKL</sequence>
<reference evidence="2 3" key="1">
    <citation type="submission" date="2018-09" db="EMBL/GenBank/DDBJ databases">
        <title>Metagenome Assembled Genomes from an Advanced Water Purification Facility.</title>
        <authorList>
            <person name="Stamps B.W."/>
            <person name="Spear J.R."/>
        </authorList>
    </citation>
    <scope>NUCLEOTIDE SEQUENCE [LARGE SCALE GENOMIC DNA]</scope>
    <source>
        <strain evidence="2">Bin_27_1</strain>
    </source>
</reference>
<dbReference type="RefSeq" id="WP_276659381.1">
    <property type="nucleotide sequence ID" value="NZ_SSFD01000214.1"/>
</dbReference>
<feature type="chain" id="PRO_5022792763" evidence="1">
    <location>
        <begin position="19"/>
        <end position="133"/>
    </location>
</feature>
<organism evidence="2 3">
    <name type="scientific">Thauera aminoaromatica</name>
    <dbReference type="NCBI Taxonomy" id="164330"/>
    <lineage>
        <taxon>Bacteria</taxon>
        <taxon>Pseudomonadati</taxon>
        <taxon>Pseudomonadota</taxon>
        <taxon>Betaproteobacteria</taxon>
        <taxon>Rhodocyclales</taxon>
        <taxon>Zoogloeaceae</taxon>
        <taxon>Thauera</taxon>
    </lineage>
</organism>
<dbReference type="InterPro" id="IPR009337">
    <property type="entry name" value="DUF995"/>
</dbReference>